<feature type="compositionally biased region" description="Basic residues" evidence="9">
    <location>
        <begin position="360"/>
        <end position="374"/>
    </location>
</feature>
<dbReference type="GO" id="GO:0004623">
    <property type="term" value="F:phospholipase A2 activity"/>
    <property type="evidence" value="ECO:0007669"/>
    <property type="project" value="InterPro"/>
</dbReference>
<protein>
    <submittedName>
        <fullName evidence="11">Group 10 secretory phospholipase A2</fullName>
    </submittedName>
</protein>
<dbReference type="OrthoDB" id="5841574at2759"/>
<gene>
    <name evidence="11" type="primary">Pla2g10</name>
    <name evidence="11" type="ORF">Bhyg_10660</name>
</gene>
<evidence type="ECO:0000256" key="2">
    <source>
        <dbReference type="ARBA" id="ARBA00022525"/>
    </source>
</evidence>
<dbReference type="Proteomes" id="UP001151699">
    <property type="component" value="Chromosome X"/>
</dbReference>
<evidence type="ECO:0000256" key="8">
    <source>
        <dbReference type="RuleBase" id="RU361236"/>
    </source>
</evidence>
<feature type="binding site" evidence="5">
    <location>
        <position position="529"/>
    </location>
    <ligand>
        <name>Ca(2+)</name>
        <dbReference type="ChEBI" id="CHEBI:29108"/>
    </ligand>
</feature>
<comment type="subcellular location">
    <subcellularLocation>
        <location evidence="1 8">Secreted</location>
    </subcellularLocation>
</comment>
<feature type="domain" description="Phospholipase A2-like central" evidence="10">
    <location>
        <begin position="502"/>
        <end position="623"/>
    </location>
</feature>
<dbReference type="SMART" id="SM00085">
    <property type="entry name" value="PA2c"/>
    <property type="match status" value="1"/>
</dbReference>
<dbReference type="InterPro" id="IPR033113">
    <property type="entry name" value="PLA2_histidine"/>
</dbReference>
<dbReference type="GO" id="GO:0005576">
    <property type="term" value="C:extracellular region"/>
    <property type="evidence" value="ECO:0007669"/>
    <property type="project" value="UniProtKB-SubCell"/>
</dbReference>
<evidence type="ECO:0000256" key="5">
    <source>
        <dbReference type="PIRSR" id="PIRSR601211-2"/>
    </source>
</evidence>
<feature type="disulfide bond" evidence="6">
    <location>
        <begin position="528"/>
        <end position="544"/>
    </location>
</feature>
<evidence type="ECO:0000313" key="11">
    <source>
        <dbReference type="EMBL" id="KAJ6637929.1"/>
    </source>
</evidence>
<comment type="similarity">
    <text evidence="7">Belongs to the phospholipase A2 family.</text>
</comment>
<dbReference type="PROSITE" id="PS00119">
    <property type="entry name" value="PA2_ASP"/>
    <property type="match status" value="1"/>
</dbReference>
<keyword evidence="5" id="KW-0106">Calcium</keyword>
<dbReference type="EMBL" id="WJQU01000003">
    <property type="protein sequence ID" value="KAJ6637929.1"/>
    <property type="molecule type" value="Genomic_DNA"/>
</dbReference>
<dbReference type="Gene3D" id="1.20.90.10">
    <property type="entry name" value="Phospholipase A2 domain"/>
    <property type="match status" value="1"/>
</dbReference>
<feature type="binding site" evidence="5">
    <location>
        <position position="527"/>
    </location>
    <ligand>
        <name>Ca(2+)</name>
        <dbReference type="ChEBI" id="CHEBI:29108"/>
    </ligand>
</feature>
<reference evidence="11" key="1">
    <citation type="submission" date="2022-07" db="EMBL/GenBank/DDBJ databases">
        <authorList>
            <person name="Trinca V."/>
            <person name="Uliana J.V.C."/>
            <person name="Torres T.T."/>
            <person name="Ward R.J."/>
            <person name="Monesi N."/>
        </authorList>
    </citation>
    <scope>NUCLEOTIDE SEQUENCE</scope>
    <source>
        <strain evidence="11">HSMRA1968</strain>
        <tissue evidence="11">Whole embryos</tissue>
    </source>
</reference>
<keyword evidence="2 8" id="KW-0964">Secreted</keyword>
<organism evidence="11 12">
    <name type="scientific">Pseudolycoriella hygida</name>
    <dbReference type="NCBI Taxonomy" id="35572"/>
    <lineage>
        <taxon>Eukaryota</taxon>
        <taxon>Metazoa</taxon>
        <taxon>Ecdysozoa</taxon>
        <taxon>Arthropoda</taxon>
        <taxon>Hexapoda</taxon>
        <taxon>Insecta</taxon>
        <taxon>Pterygota</taxon>
        <taxon>Neoptera</taxon>
        <taxon>Endopterygota</taxon>
        <taxon>Diptera</taxon>
        <taxon>Nematocera</taxon>
        <taxon>Sciaroidea</taxon>
        <taxon>Sciaridae</taxon>
        <taxon>Pseudolycoriella</taxon>
    </lineage>
</organism>
<feature type="active site" evidence="4">
    <location>
        <position position="598"/>
    </location>
</feature>
<feature type="active site" evidence="4">
    <location>
        <position position="547"/>
    </location>
</feature>
<evidence type="ECO:0000259" key="10">
    <source>
        <dbReference type="SMART" id="SM00085"/>
    </source>
</evidence>
<dbReference type="PRINTS" id="PR00389">
    <property type="entry name" value="PHPHLIPASEA2"/>
</dbReference>
<keyword evidence="5" id="KW-0479">Metal-binding</keyword>
<evidence type="ECO:0000256" key="7">
    <source>
        <dbReference type="RuleBase" id="RU003654"/>
    </source>
</evidence>
<dbReference type="InterPro" id="IPR016090">
    <property type="entry name" value="PLA2-like_dom"/>
</dbReference>
<evidence type="ECO:0000256" key="1">
    <source>
        <dbReference type="ARBA" id="ARBA00004613"/>
    </source>
</evidence>
<comment type="cofactor">
    <cofactor evidence="5">
        <name>Ca(2+)</name>
        <dbReference type="ChEBI" id="CHEBI:29108"/>
    </cofactor>
    <text evidence="5">Binds 1 Ca(2+) ion per subunit.</text>
</comment>
<comment type="caution">
    <text evidence="11">The sequence shown here is derived from an EMBL/GenBank/DDBJ whole genome shotgun (WGS) entry which is preliminary data.</text>
</comment>
<evidence type="ECO:0000313" key="12">
    <source>
        <dbReference type="Proteomes" id="UP001151699"/>
    </source>
</evidence>
<name>A0A9Q0MVL4_9DIPT</name>
<proteinExistence type="inferred from homology"/>
<dbReference type="InterPro" id="IPR033112">
    <property type="entry name" value="PLA2_Asp_AS"/>
</dbReference>
<dbReference type="GO" id="GO:0006644">
    <property type="term" value="P:phospholipid metabolic process"/>
    <property type="evidence" value="ECO:0007669"/>
    <property type="project" value="InterPro"/>
</dbReference>
<evidence type="ECO:0000256" key="9">
    <source>
        <dbReference type="SAM" id="MobiDB-lite"/>
    </source>
</evidence>
<dbReference type="Pfam" id="PF00068">
    <property type="entry name" value="Phospholip_A2_1"/>
    <property type="match status" value="1"/>
</dbReference>
<dbReference type="PROSITE" id="PS00118">
    <property type="entry name" value="PA2_HIS"/>
    <property type="match status" value="1"/>
</dbReference>
<keyword evidence="12" id="KW-1185">Reference proteome</keyword>
<evidence type="ECO:0000256" key="4">
    <source>
        <dbReference type="PIRSR" id="PIRSR601211-1"/>
    </source>
</evidence>
<feature type="disulfide bond" evidence="6">
    <location>
        <begin position="543"/>
        <end position="604"/>
    </location>
</feature>
<feature type="region of interest" description="Disordered" evidence="9">
    <location>
        <begin position="357"/>
        <end position="380"/>
    </location>
</feature>
<dbReference type="PANTHER" id="PTHR11716">
    <property type="entry name" value="PHOSPHOLIPASE A2 FAMILY MEMBER"/>
    <property type="match status" value="1"/>
</dbReference>
<evidence type="ECO:0000256" key="6">
    <source>
        <dbReference type="PIRSR" id="PIRSR601211-3"/>
    </source>
</evidence>
<feature type="binding site" evidence="5">
    <location>
        <position position="548"/>
    </location>
    <ligand>
        <name>Ca(2+)</name>
        <dbReference type="ChEBI" id="CHEBI:29108"/>
    </ligand>
</feature>
<dbReference type="GO" id="GO:0016042">
    <property type="term" value="P:lipid catabolic process"/>
    <property type="evidence" value="ECO:0007669"/>
    <property type="project" value="InterPro"/>
</dbReference>
<feature type="disulfide bond" evidence="6">
    <location>
        <begin position="550"/>
        <end position="597"/>
    </location>
</feature>
<dbReference type="GO" id="GO:0050482">
    <property type="term" value="P:arachidonate secretion"/>
    <property type="evidence" value="ECO:0007669"/>
    <property type="project" value="InterPro"/>
</dbReference>
<dbReference type="InterPro" id="IPR001211">
    <property type="entry name" value="PLA2"/>
</dbReference>
<dbReference type="PANTHER" id="PTHR11716:SF107">
    <property type="entry name" value="PHOSPHOLIPASE A2"/>
    <property type="match status" value="1"/>
</dbReference>
<sequence>MLFNFYQIRNQIIFKSKMQNFRRSVEPCNLFVSKTIFNWLLFISNLCLISASTTDFLTETQTYSDDAMSQHTTKPCESDSIEMQIKKFLNVHPSNKSLDHVIRNFFNIENPNPMYIFVLPSGEKNRTLVLTKNSFDKAVYPNISIGQRFVKDNHHSKKLFQLFNSNIDKDNPNESQADNLIYDVKDLDESESMRIVAENVRTERNFIEFMEKLNENVNLDGNGLQTKLPFRKAVDVPLHTAMTVNKEYEDVVNPKLKYKFEIDYASDLLKPTSQSSVKTTKPLDWKDLGLDGWKGGLREPGKNFDTIVTESRTTENTNIVASTHILYVKPRYSTISQPGYRATKTLERSTLPTVFTKISQQKKKHSTRNRKPKSKNNSVQDTHFEHTINHPTDVNNPVTKFNYPEATTLPTNIHSWEIDMGIPGVVTDLLKKENPRIAEIAETLSIIKPKWPITSSRADHKDDDVFIARANNPFGHSTKWLWRNSSSSHDQPTENESRSKRGALELYSMVKCATGCDPLIFKGYGCYCGFLGSGRTLDGIDRCCKMHDYCYETANCPMFIEYFVPYVWKCYRGRPLCAIDQGEWGGPGSCATRLCECDQALSKCLRRFYCPRKRAVCTSSPLRLLQNVLMEI</sequence>
<feature type="disulfide bond" evidence="6">
    <location>
        <begin position="577"/>
        <end position="595"/>
    </location>
</feature>
<dbReference type="SUPFAM" id="SSF48619">
    <property type="entry name" value="Phospholipase A2, PLA2"/>
    <property type="match status" value="1"/>
</dbReference>
<keyword evidence="3 6" id="KW-1015">Disulfide bond</keyword>
<evidence type="ECO:0000256" key="3">
    <source>
        <dbReference type="ARBA" id="ARBA00023157"/>
    </source>
</evidence>
<dbReference type="InterPro" id="IPR036444">
    <property type="entry name" value="PLipase_A2_dom_sf"/>
</dbReference>
<dbReference type="GO" id="GO:0005509">
    <property type="term" value="F:calcium ion binding"/>
    <property type="evidence" value="ECO:0007669"/>
    <property type="project" value="InterPro"/>
</dbReference>
<dbReference type="AlphaFoldDB" id="A0A9Q0MVL4"/>
<dbReference type="CDD" id="cd00125">
    <property type="entry name" value="PLA2c"/>
    <property type="match status" value="1"/>
</dbReference>
<accession>A0A9Q0MVL4</accession>